<feature type="transmembrane region" description="Helical" evidence="11">
    <location>
        <begin position="246"/>
        <end position="267"/>
    </location>
</feature>
<evidence type="ECO:0000256" key="2">
    <source>
        <dbReference type="ARBA" id="ARBA00022448"/>
    </source>
</evidence>
<evidence type="ECO:0000313" key="18">
    <source>
        <dbReference type="Proteomes" id="UP000182258"/>
    </source>
</evidence>
<dbReference type="InterPro" id="IPR007182">
    <property type="entry name" value="MnhB"/>
</dbReference>
<feature type="transmembrane region" description="Helical" evidence="11">
    <location>
        <begin position="927"/>
        <end position="949"/>
    </location>
</feature>
<feature type="transmembrane region" description="Helical" evidence="11">
    <location>
        <begin position="761"/>
        <end position="779"/>
    </location>
</feature>
<dbReference type="Pfam" id="PF04039">
    <property type="entry name" value="MnhB"/>
    <property type="match status" value="1"/>
</dbReference>
<feature type="transmembrane region" description="Helical" evidence="11">
    <location>
        <begin position="167"/>
        <end position="189"/>
    </location>
</feature>
<feature type="transmembrane region" description="Helical" evidence="11">
    <location>
        <begin position="113"/>
        <end position="131"/>
    </location>
</feature>
<feature type="domain" description="MrpA C-terminal/MbhD" evidence="15">
    <location>
        <begin position="618"/>
        <end position="683"/>
    </location>
</feature>
<dbReference type="Proteomes" id="UP000182258">
    <property type="component" value="Unassembled WGS sequence"/>
</dbReference>
<feature type="transmembrane region" description="Helical" evidence="11">
    <location>
        <begin position="273"/>
        <end position="295"/>
    </location>
</feature>
<feature type="domain" description="MrpA C-terminal/MbhE" evidence="16">
    <location>
        <begin position="699"/>
        <end position="796"/>
    </location>
</feature>
<evidence type="ECO:0000259" key="12">
    <source>
        <dbReference type="Pfam" id="PF00361"/>
    </source>
</evidence>
<name>A0A1I1NG52_9HYPH</name>
<accession>A0A1I1NG52</accession>
<keyword evidence="3" id="KW-0050">Antiport</keyword>
<dbReference type="InterPro" id="IPR001750">
    <property type="entry name" value="ND/Mrp_TM"/>
</dbReference>
<evidence type="ECO:0000256" key="4">
    <source>
        <dbReference type="ARBA" id="ARBA00022475"/>
    </source>
</evidence>
<dbReference type="Pfam" id="PF00662">
    <property type="entry name" value="Proton_antipo_N"/>
    <property type="match status" value="1"/>
</dbReference>
<feature type="transmembrane region" description="Helical" evidence="11">
    <location>
        <begin position="702"/>
        <end position="723"/>
    </location>
</feature>
<feature type="transmembrane region" description="Helical" evidence="11">
    <location>
        <begin position="578"/>
        <end position="598"/>
    </location>
</feature>
<feature type="transmembrane region" description="Helical" evidence="11">
    <location>
        <begin position="31"/>
        <end position="51"/>
    </location>
</feature>
<gene>
    <name evidence="17" type="ORF">SAMN04488059_11610</name>
</gene>
<dbReference type="InterPro" id="IPR050616">
    <property type="entry name" value="CPA3_Na-H_Antiporter_A"/>
</dbReference>
<sequence length="980" mass="106315">MTPSFLLTFALLLPFGAALVAALLPQNARNAEAWLAGTVAVAGLGIMIYLFPHVAAGGVVRHEIQWIPALGLNLILRIDGFSWLFGMLITGVGFLVVLYARYYMSPKDPVPRFFAFFLAFMGSMLGLVLSGNIIQLVIFWELTSLTSFLLIGYWFHFAQARDGARMALTVTGLGGLGLLIGMLIIGQIVGSYDLDVVLASGDLIRAHPLYLPALLLVLLGALTKSAQFPFHFWLPHAMAAPTPVSAYLHSATMVKAGVFLLVRFWPVMAGTDAWFWIVTSAGMATLIFGAYAAIFQTDLKGLLAYSTISHLGLITTLLGMSTPLATVAAIFHIANHATFKASLFMAAGIIDHETGTRDIRKLSGLFRFMPFTATLAMVASAAMAGVPLLNGFLSKEMFFAEVAERDANPFVNLALPIGATLASMFAVVYSLRFVHGVFFGPKPEGLSKLPHEPPALMRRPIEILVLLCLVVGIIPGVTIAPYLAAAVVSVTGPDTPYYSLSVWHGWNLALAMSGIALVGGVLLYWALYGYLAKGVDGPPLIHQLKGQRIFERIMLIITSKWARRLEARFGTRRLQPQLFLLFVLAVGLPASLLLTRLGGINLTFAGFDPAFALLWAVGIVCAVAAAQQAKFHRLVALVLLGGTGIVTCITFVWFSAPDLAITQLLVEIVTTVLILLGLRWLPKRVEDMRDEAQLLKARLRRYRDLVLAGLAGVGMTVIAYAVMTRQIPSGISKYFLENAYQLGGGTNVVNVMLVDFRAFDTLGEIAVLGIVALTVFSALRRFRPARESIAKPEQQRIQNEFDDRAPERSQGDTVNEYLLIPSVIMTWMFPVIIVLAVHLFLRGHDQPGGGFAAGIVMSIGFILQYMAGGTRWVEDRLRILPVRWIGSGLLLALLVGVAAQVVGYPFMTTAFQYVEIPYIGRVPLASALIFDLGVFSLVVGATVLILIALAHQSVRSPKAARNAVPIKEAEVSSDAPVEIR</sequence>
<dbReference type="Pfam" id="PF13244">
    <property type="entry name" value="MbhD"/>
    <property type="match status" value="1"/>
</dbReference>
<evidence type="ECO:0000256" key="9">
    <source>
        <dbReference type="ARBA" id="ARBA00023136"/>
    </source>
</evidence>
<feature type="transmembrane region" description="Helical" evidence="11">
    <location>
        <begin position="80"/>
        <end position="101"/>
    </location>
</feature>
<evidence type="ECO:0000313" key="17">
    <source>
        <dbReference type="EMBL" id="SFC96465.1"/>
    </source>
</evidence>
<evidence type="ECO:0000256" key="8">
    <source>
        <dbReference type="ARBA" id="ARBA00023065"/>
    </source>
</evidence>
<feature type="transmembrane region" description="Helical" evidence="11">
    <location>
        <begin position="371"/>
        <end position="393"/>
    </location>
</feature>
<keyword evidence="2" id="KW-0813">Transport</keyword>
<keyword evidence="5 10" id="KW-0812">Transmembrane</keyword>
<feature type="transmembrane region" description="Helical" evidence="11">
    <location>
        <begin position="817"/>
        <end position="841"/>
    </location>
</feature>
<feature type="transmembrane region" description="Helical" evidence="11">
    <location>
        <begin position="634"/>
        <end position="654"/>
    </location>
</feature>
<feature type="domain" description="NADH-Ubiquinone oxidoreductase (complex I) chain 5 N-terminal" evidence="13">
    <location>
        <begin position="70"/>
        <end position="114"/>
    </location>
</feature>
<feature type="domain" description="NADH:quinone oxidoreductase/Mrp antiporter transmembrane" evidence="12">
    <location>
        <begin position="130"/>
        <end position="410"/>
    </location>
</feature>
<evidence type="ECO:0000256" key="5">
    <source>
        <dbReference type="ARBA" id="ARBA00022692"/>
    </source>
</evidence>
<dbReference type="PANTHER" id="PTHR43373">
    <property type="entry name" value="NA(+)/H(+) ANTIPORTER SUBUNIT"/>
    <property type="match status" value="1"/>
</dbReference>
<dbReference type="GO" id="GO:0015297">
    <property type="term" value="F:antiporter activity"/>
    <property type="evidence" value="ECO:0007669"/>
    <property type="project" value="UniProtKB-KW"/>
</dbReference>
<dbReference type="PRINTS" id="PR01434">
    <property type="entry name" value="NADHDHGNASE5"/>
</dbReference>
<feature type="transmembrane region" description="Helical" evidence="11">
    <location>
        <begin position="6"/>
        <end position="24"/>
    </location>
</feature>
<evidence type="ECO:0000259" key="13">
    <source>
        <dbReference type="Pfam" id="PF00662"/>
    </source>
</evidence>
<feature type="transmembrane region" description="Helical" evidence="11">
    <location>
        <begin position="209"/>
        <end position="234"/>
    </location>
</feature>
<dbReference type="AlphaFoldDB" id="A0A1I1NG52"/>
<dbReference type="PANTHER" id="PTHR43373:SF1">
    <property type="entry name" value="NA(+)_H(+) ANTIPORTER SUBUNIT A"/>
    <property type="match status" value="1"/>
</dbReference>
<comment type="subcellular location">
    <subcellularLocation>
        <location evidence="1">Cell membrane</location>
        <topology evidence="1">Multi-pass membrane protein</topology>
    </subcellularLocation>
    <subcellularLocation>
        <location evidence="10">Membrane</location>
        <topology evidence="10">Multi-pass membrane protein</topology>
    </subcellularLocation>
</comment>
<feature type="transmembrane region" description="Helical" evidence="11">
    <location>
        <begin position="660"/>
        <end position="681"/>
    </location>
</feature>
<evidence type="ECO:0000256" key="6">
    <source>
        <dbReference type="ARBA" id="ARBA00022781"/>
    </source>
</evidence>
<evidence type="ECO:0000256" key="11">
    <source>
        <dbReference type="SAM" id="Phobius"/>
    </source>
</evidence>
<evidence type="ECO:0000256" key="1">
    <source>
        <dbReference type="ARBA" id="ARBA00004651"/>
    </source>
</evidence>
<dbReference type="InterPro" id="IPR046806">
    <property type="entry name" value="MrpA_C/MbhE"/>
</dbReference>
<feature type="transmembrane region" description="Helical" evidence="11">
    <location>
        <begin position="610"/>
        <end position="627"/>
    </location>
</feature>
<dbReference type="InterPro" id="IPR001516">
    <property type="entry name" value="Proton_antipo_N"/>
</dbReference>
<dbReference type="InterPro" id="IPR025383">
    <property type="entry name" value="MrpA_C/MbhD"/>
</dbReference>
<keyword evidence="9 11" id="KW-0472">Membrane</keyword>
<feature type="transmembrane region" description="Helical" evidence="11">
    <location>
        <begin position="505"/>
        <end position="527"/>
    </location>
</feature>
<protein>
    <submittedName>
        <fullName evidence="17">Multicomponent K+:H+ antiporter subunit A</fullName>
    </submittedName>
</protein>
<organism evidence="17 18">
    <name type="scientific">Devosia psychrophila</name>
    <dbReference type="NCBI Taxonomy" id="728005"/>
    <lineage>
        <taxon>Bacteria</taxon>
        <taxon>Pseudomonadati</taxon>
        <taxon>Pseudomonadota</taxon>
        <taxon>Alphaproteobacteria</taxon>
        <taxon>Hyphomicrobiales</taxon>
        <taxon>Devosiaceae</taxon>
        <taxon>Devosia</taxon>
    </lineage>
</organism>
<dbReference type="GO" id="GO:0005886">
    <property type="term" value="C:plasma membrane"/>
    <property type="evidence" value="ECO:0007669"/>
    <property type="project" value="UniProtKB-SubCell"/>
</dbReference>
<evidence type="ECO:0000256" key="7">
    <source>
        <dbReference type="ARBA" id="ARBA00022989"/>
    </source>
</evidence>
<feature type="transmembrane region" description="Helical" evidence="11">
    <location>
        <begin position="461"/>
        <end position="485"/>
    </location>
</feature>
<reference evidence="17 18" key="1">
    <citation type="submission" date="2016-10" db="EMBL/GenBank/DDBJ databases">
        <authorList>
            <person name="de Groot N.N."/>
        </authorList>
    </citation>
    <scope>NUCLEOTIDE SEQUENCE [LARGE SCALE GENOMIC DNA]</scope>
    <source>
        <strain evidence="17 18">CGMCC 1.10210</strain>
    </source>
</reference>
<evidence type="ECO:0000259" key="16">
    <source>
        <dbReference type="Pfam" id="PF20501"/>
    </source>
</evidence>
<dbReference type="NCBIfam" id="NF009288">
    <property type="entry name" value="PRK12648.1"/>
    <property type="match status" value="1"/>
</dbReference>
<keyword evidence="8" id="KW-0406">Ion transport</keyword>
<dbReference type="EMBL" id="FOMB01000016">
    <property type="protein sequence ID" value="SFC96465.1"/>
    <property type="molecule type" value="Genomic_DNA"/>
</dbReference>
<feature type="domain" description="Na+/H+ antiporter MnhB subunit-related protein" evidence="14">
    <location>
        <begin position="820"/>
        <end position="943"/>
    </location>
</feature>
<evidence type="ECO:0000256" key="10">
    <source>
        <dbReference type="RuleBase" id="RU000320"/>
    </source>
</evidence>
<dbReference type="Pfam" id="PF00361">
    <property type="entry name" value="Proton_antipo_M"/>
    <property type="match status" value="1"/>
</dbReference>
<evidence type="ECO:0000256" key="3">
    <source>
        <dbReference type="ARBA" id="ARBA00022449"/>
    </source>
</evidence>
<keyword evidence="6" id="KW-0375">Hydrogen ion transport</keyword>
<feature type="transmembrane region" description="Helical" evidence="11">
    <location>
        <begin position="413"/>
        <end position="440"/>
    </location>
</feature>
<proteinExistence type="predicted"/>
<keyword evidence="7 11" id="KW-1133">Transmembrane helix</keyword>
<dbReference type="InterPro" id="IPR005663">
    <property type="entry name" value="MrpA/MnhA1/PhaAB"/>
</dbReference>
<feature type="transmembrane region" description="Helical" evidence="11">
    <location>
        <begin position="888"/>
        <end position="907"/>
    </location>
</feature>
<dbReference type="STRING" id="728005.SAMN04488059_11610"/>
<dbReference type="NCBIfam" id="TIGR00940">
    <property type="entry name" value="2a6301s01"/>
    <property type="match status" value="1"/>
</dbReference>
<dbReference type="Pfam" id="PF20501">
    <property type="entry name" value="MbhE"/>
    <property type="match status" value="1"/>
</dbReference>
<feature type="transmembrane region" description="Helical" evidence="11">
    <location>
        <begin position="137"/>
        <end position="155"/>
    </location>
</feature>
<feature type="transmembrane region" description="Helical" evidence="11">
    <location>
        <begin position="847"/>
        <end position="867"/>
    </location>
</feature>
<dbReference type="RefSeq" id="WP_082101989.1">
    <property type="nucleotide sequence ID" value="NZ_FOMB01000016.1"/>
</dbReference>
<evidence type="ECO:0000259" key="14">
    <source>
        <dbReference type="Pfam" id="PF04039"/>
    </source>
</evidence>
<dbReference type="OrthoDB" id="9811798at2"/>
<evidence type="ECO:0000259" key="15">
    <source>
        <dbReference type="Pfam" id="PF13244"/>
    </source>
</evidence>
<dbReference type="GO" id="GO:1902600">
    <property type="term" value="P:proton transmembrane transport"/>
    <property type="evidence" value="ECO:0007669"/>
    <property type="project" value="UniProtKB-KW"/>
</dbReference>
<keyword evidence="4" id="KW-1003">Cell membrane</keyword>